<evidence type="ECO:0000256" key="1">
    <source>
        <dbReference type="ARBA" id="ARBA00005771"/>
    </source>
</evidence>
<dbReference type="InterPro" id="IPR000863">
    <property type="entry name" value="Sulfotransferase_dom"/>
</dbReference>
<dbReference type="SUPFAM" id="SSF52540">
    <property type="entry name" value="P-loop containing nucleoside triphosphate hydrolases"/>
    <property type="match status" value="1"/>
</dbReference>
<keyword evidence="2" id="KW-0808">Transferase</keyword>
<sequence>MELDKLQQEKFTNIFRKRYITVNGFTLSERYGDLKQELDNLEVNENDVWICTFPKVGTIWTQEMVWMIINNLDFEGGNVSLDYRSPFVEFSMIYDDREWHEKNPEENNLPPFLHDSIGYYKSLRSPLVVKTHLPLDLLPMQIRDGVKKPKIIYVARDPRDACISYYHHSRLIEGFKGNFEEFCELFLAGKVMYAPFWKHVLPFWNLRNSPNVLFIKYEDMKNDISGVIRQVTKFLGRSLSEQQVKILSKHLSFESMSKNNAVNKEFLGEINKKLKLTDDFDGRFMRSGKAGDHKTTMTTDMLKRFDEWIRSNIQDSDYII</sequence>
<feature type="domain" description="Sulfotransferase" evidence="3">
    <location>
        <begin position="46"/>
        <end position="316"/>
    </location>
</feature>
<name>A0AA38HVI0_9CUCU</name>
<dbReference type="Pfam" id="PF00685">
    <property type="entry name" value="Sulfotransfer_1"/>
    <property type="match status" value="1"/>
</dbReference>
<evidence type="ECO:0000313" key="4">
    <source>
        <dbReference type="EMBL" id="KAJ3644235.1"/>
    </source>
</evidence>
<evidence type="ECO:0000256" key="2">
    <source>
        <dbReference type="ARBA" id="ARBA00022679"/>
    </source>
</evidence>
<gene>
    <name evidence="4" type="ORF">Zmor_026904</name>
</gene>
<dbReference type="InterPro" id="IPR027417">
    <property type="entry name" value="P-loop_NTPase"/>
</dbReference>
<evidence type="ECO:0000313" key="5">
    <source>
        <dbReference type="Proteomes" id="UP001168821"/>
    </source>
</evidence>
<organism evidence="4 5">
    <name type="scientific">Zophobas morio</name>
    <dbReference type="NCBI Taxonomy" id="2755281"/>
    <lineage>
        <taxon>Eukaryota</taxon>
        <taxon>Metazoa</taxon>
        <taxon>Ecdysozoa</taxon>
        <taxon>Arthropoda</taxon>
        <taxon>Hexapoda</taxon>
        <taxon>Insecta</taxon>
        <taxon>Pterygota</taxon>
        <taxon>Neoptera</taxon>
        <taxon>Endopterygota</taxon>
        <taxon>Coleoptera</taxon>
        <taxon>Polyphaga</taxon>
        <taxon>Cucujiformia</taxon>
        <taxon>Tenebrionidae</taxon>
        <taxon>Zophobas</taxon>
    </lineage>
</organism>
<dbReference type="Proteomes" id="UP001168821">
    <property type="component" value="Unassembled WGS sequence"/>
</dbReference>
<dbReference type="PANTHER" id="PTHR11783">
    <property type="entry name" value="SULFOTRANSFERASE SULT"/>
    <property type="match status" value="1"/>
</dbReference>
<dbReference type="GO" id="GO:0008146">
    <property type="term" value="F:sulfotransferase activity"/>
    <property type="evidence" value="ECO:0007669"/>
    <property type="project" value="InterPro"/>
</dbReference>
<keyword evidence="5" id="KW-1185">Reference proteome</keyword>
<dbReference type="Gene3D" id="3.40.50.300">
    <property type="entry name" value="P-loop containing nucleotide triphosphate hydrolases"/>
    <property type="match status" value="1"/>
</dbReference>
<dbReference type="EMBL" id="JALNTZ010000008">
    <property type="protein sequence ID" value="KAJ3644235.1"/>
    <property type="molecule type" value="Genomic_DNA"/>
</dbReference>
<accession>A0AA38HVI0</accession>
<evidence type="ECO:0000259" key="3">
    <source>
        <dbReference type="Pfam" id="PF00685"/>
    </source>
</evidence>
<protein>
    <recommendedName>
        <fullName evidence="3">Sulfotransferase domain-containing protein</fullName>
    </recommendedName>
</protein>
<comment type="similarity">
    <text evidence="1">Belongs to the sulfotransferase 1 family.</text>
</comment>
<reference evidence="4" key="1">
    <citation type="journal article" date="2023" name="G3 (Bethesda)">
        <title>Whole genome assemblies of Zophobas morio and Tenebrio molitor.</title>
        <authorList>
            <person name="Kaur S."/>
            <person name="Stinson S.A."/>
            <person name="diCenzo G.C."/>
        </authorList>
    </citation>
    <scope>NUCLEOTIDE SEQUENCE</scope>
    <source>
        <strain evidence="4">QUZm001</strain>
    </source>
</reference>
<proteinExistence type="inferred from homology"/>
<comment type="caution">
    <text evidence="4">The sequence shown here is derived from an EMBL/GenBank/DDBJ whole genome shotgun (WGS) entry which is preliminary data.</text>
</comment>
<dbReference type="AlphaFoldDB" id="A0AA38HVI0"/>